<evidence type="ECO:0000313" key="1">
    <source>
        <dbReference type="EMBL" id="CAC5385034.1"/>
    </source>
</evidence>
<dbReference type="EMBL" id="CACVKT020003683">
    <property type="protein sequence ID" value="CAC5385034.1"/>
    <property type="molecule type" value="Genomic_DNA"/>
</dbReference>
<gene>
    <name evidence="1" type="ORF">MCOR_20616</name>
</gene>
<protein>
    <recommendedName>
        <fullName evidence="3">Endonuclease/exonuclease/phosphatase domain-containing protein</fullName>
    </recommendedName>
</protein>
<reference evidence="1 2" key="1">
    <citation type="submission" date="2020-06" db="EMBL/GenBank/DDBJ databases">
        <authorList>
            <person name="Li R."/>
            <person name="Bekaert M."/>
        </authorList>
    </citation>
    <scope>NUCLEOTIDE SEQUENCE [LARGE SCALE GENOMIC DNA]</scope>
    <source>
        <strain evidence="2">wild</strain>
    </source>
</reference>
<proteinExistence type="predicted"/>
<evidence type="ECO:0008006" key="3">
    <source>
        <dbReference type="Google" id="ProtNLM"/>
    </source>
</evidence>
<dbReference type="Gene3D" id="3.60.10.10">
    <property type="entry name" value="Endonuclease/exonuclease/phosphatase"/>
    <property type="match status" value="1"/>
</dbReference>
<dbReference type="AlphaFoldDB" id="A0A6J8BQF1"/>
<dbReference type="OrthoDB" id="7700509at2759"/>
<dbReference type="InterPro" id="IPR036691">
    <property type="entry name" value="Endo/exonu/phosph_ase_sf"/>
</dbReference>
<dbReference type="Proteomes" id="UP000507470">
    <property type="component" value="Unassembled WGS sequence"/>
</dbReference>
<sequence>MNARTGTGKLDFIDNDSQDNLLPLYDNYNPDYDISDRHSKDTGLRILNGRTRGDLIGQLTWHNPRGSSIVDFFIVSEELLDKVDFFKVHNFLADLSDHSQVSFMLNIDMKVPVLDTRSEHSQITPPRYIWNEESALKFQTALTSNDMQEKISNVLSDDSYSQNMTSKLNDIIYEAAGKSLKQMRPQIGYTTLKS</sequence>
<organism evidence="1 2">
    <name type="scientific">Mytilus coruscus</name>
    <name type="common">Sea mussel</name>
    <dbReference type="NCBI Taxonomy" id="42192"/>
    <lineage>
        <taxon>Eukaryota</taxon>
        <taxon>Metazoa</taxon>
        <taxon>Spiralia</taxon>
        <taxon>Lophotrochozoa</taxon>
        <taxon>Mollusca</taxon>
        <taxon>Bivalvia</taxon>
        <taxon>Autobranchia</taxon>
        <taxon>Pteriomorphia</taxon>
        <taxon>Mytilida</taxon>
        <taxon>Mytiloidea</taxon>
        <taxon>Mytilidae</taxon>
        <taxon>Mytilinae</taxon>
        <taxon>Mytilus</taxon>
    </lineage>
</organism>
<keyword evidence="2" id="KW-1185">Reference proteome</keyword>
<evidence type="ECO:0000313" key="2">
    <source>
        <dbReference type="Proteomes" id="UP000507470"/>
    </source>
</evidence>
<name>A0A6J8BQF1_MYTCO</name>
<accession>A0A6J8BQF1</accession>